<feature type="region of interest" description="Disordered" evidence="1">
    <location>
        <begin position="169"/>
        <end position="245"/>
    </location>
</feature>
<comment type="caution">
    <text evidence="2">The sequence shown here is derived from an EMBL/GenBank/DDBJ whole genome shotgun (WGS) entry which is preliminary data.</text>
</comment>
<organism evidence="2 3">
    <name type="scientific">Popillia japonica</name>
    <name type="common">Japanese beetle</name>
    <dbReference type="NCBI Taxonomy" id="7064"/>
    <lineage>
        <taxon>Eukaryota</taxon>
        <taxon>Metazoa</taxon>
        <taxon>Ecdysozoa</taxon>
        <taxon>Arthropoda</taxon>
        <taxon>Hexapoda</taxon>
        <taxon>Insecta</taxon>
        <taxon>Pterygota</taxon>
        <taxon>Neoptera</taxon>
        <taxon>Endopterygota</taxon>
        <taxon>Coleoptera</taxon>
        <taxon>Polyphaga</taxon>
        <taxon>Scarabaeiformia</taxon>
        <taxon>Scarabaeidae</taxon>
        <taxon>Rutelinae</taxon>
        <taxon>Popillia</taxon>
    </lineage>
</organism>
<feature type="compositionally biased region" description="Basic and acidic residues" evidence="1">
    <location>
        <begin position="173"/>
        <end position="189"/>
    </location>
</feature>
<protein>
    <submittedName>
        <fullName evidence="2">Uncharacterized protein</fullName>
    </submittedName>
</protein>
<evidence type="ECO:0000256" key="1">
    <source>
        <dbReference type="SAM" id="MobiDB-lite"/>
    </source>
</evidence>
<dbReference type="EMBL" id="JASPKY010000044">
    <property type="protein sequence ID" value="KAK9745913.1"/>
    <property type="molecule type" value="Genomic_DNA"/>
</dbReference>
<evidence type="ECO:0000313" key="2">
    <source>
        <dbReference type="EMBL" id="KAK9745913.1"/>
    </source>
</evidence>
<dbReference type="Proteomes" id="UP001458880">
    <property type="component" value="Unassembled WGS sequence"/>
</dbReference>
<gene>
    <name evidence="2" type="ORF">QE152_g6543</name>
</gene>
<accession>A0AAW1MIG0</accession>
<dbReference type="AlphaFoldDB" id="A0AAW1MIG0"/>
<proteinExistence type="predicted"/>
<evidence type="ECO:0000313" key="3">
    <source>
        <dbReference type="Proteomes" id="UP001458880"/>
    </source>
</evidence>
<reference evidence="2 3" key="1">
    <citation type="journal article" date="2024" name="BMC Genomics">
        <title>De novo assembly and annotation of Popillia japonica's genome with initial clues to its potential as an invasive pest.</title>
        <authorList>
            <person name="Cucini C."/>
            <person name="Boschi S."/>
            <person name="Funari R."/>
            <person name="Cardaioli E."/>
            <person name="Iannotti N."/>
            <person name="Marturano G."/>
            <person name="Paoli F."/>
            <person name="Bruttini M."/>
            <person name="Carapelli A."/>
            <person name="Frati F."/>
            <person name="Nardi F."/>
        </authorList>
    </citation>
    <scope>NUCLEOTIDE SEQUENCE [LARGE SCALE GENOMIC DNA]</scope>
    <source>
        <strain evidence="2">DMR45628</strain>
    </source>
</reference>
<sequence length="245" mass="27822">MSEGKADTVPGLGFKDKEKALDSLKILEGRDPDYQKLAVKGLIGRAKRVITLTKDKEKLQNINDAMKVFEDFVKDFEKNNKSKENRAYLPLASIEALLPLKVKGEYKNLRTVSSGDNEPTWDIVRNSALRKLMKTIDDEDPELWNDDLPSKEHMELILWGYSPEASKIKKNQSKFEEKLGKDSEKLGKADEEEEEDKMDDEDDDDEKDDVKEKSDKNSSLKRKSESDGSGSSDSDSEESPKKKSK</sequence>
<feature type="compositionally biased region" description="Basic and acidic residues" evidence="1">
    <location>
        <begin position="208"/>
        <end position="226"/>
    </location>
</feature>
<feature type="compositionally biased region" description="Acidic residues" evidence="1">
    <location>
        <begin position="190"/>
        <end position="207"/>
    </location>
</feature>
<keyword evidence="3" id="KW-1185">Reference proteome</keyword>
<name>A0AAW1MIG0_POPJA</name>